<dbReference type="InterPro" id="IPR028979">
    <property type="entry name" value="Ser_kin/Pase_Hpr-like_N_sf"/>
</dbReference>
<dbReference type="Pfam" id="PF13500">
    <property type="entry name" value="AAA_26"/>
    <property type="match status" value="1"/>
</dbReference>
<reference evidence="2 3" key="1">
    <citation type="submission" date="2024-10" db="EMBL/GenBank/DDBJ databases">
        <title>Updated reference genomes for cyclostephanoid diatoms.</title>
        <authorList>
            <person name="Roberts W.R."/>
            <person name="Alverson A.J."/>
        </authorList>
    </citation>
    <scope>NUCLEOTIDE SEQUENCE [LARGE SCALE GENOMIC DNA]</scope>
    <source>
        <strain evidence="2 3">AJA232-27</strain>
    </source>
</reference>
<name>A0ABD3LZW5_9STRA</name>
<evidence type="ECO:0000256" key="1">
    <source>
        <dbReference type="ARBA" id="ARBA00022962"/>
    </source>
</evidence>
<dbReference type="Gene3D" id="3.40.1390.20">
    <property type="entry name" value="HprK N-terminal domain-like"/>
    <property type="match status" value="1"/>
</dbReference>
<keyword evidence="3" id="KW-1185">Reference proteome</keyword>
<evidence type="ECO:0000313" key="2">
    <source>
        <dbReference type="EMBL" id="KAL3757325.1"/>
    </source>
</evidence>
<dbReference type="AlphaFoldDB" id="A0ABD3LZW5"/>
<dbReference type="Proteomes" id="UP001530293">
    <property type="component" value="Unassembled WGS sequence"/>
</dbReference>
<proteinExistence type="predicted"/>
<sequence>MFPTSSIPTRTRMTATAFSRMFSSKRPRPIFVAATKQHVGKTTTSLALMSGLQKRFEKVGFIKPVGQQHVTVYSPALGEDIRVDKDICLLKEQFHLDHIDYRHMSPVIIPRGYTKKFIDGQISYEEQLQQIKTAFDEVSRASDAVLIEGTGHCAVGSIVHVNNAKVASLLGASMVLIANGGLGSAFDELELNRVLCEKFNVPIAGVVINKVRPDKYEQTKYYMSKALNDTWGIPLLGCIPDRPFLGCPALADMEGLFHTELMCGSMHRYRHYNVKDINLITTSLTRFLENIRSKHPRTLYICHVTRDDIILGFMAEFQRNRRMEERQFEAALLICGRRDKYEMADEVREMFEGLDGAPVMVVGYSTHEAMQMIHDFTPKLNIDDKNRVMKAVEHYEPYIDFDQLLQRVSLGE</sequence>
<gene>
    <name evidence="2" type="ORF">ACHAWU_008486</name>
</gene>
<dbReference type="PANTHER" id="PTHR21343">
    <property type="entry name" value="DETHIOBIOTIN SYNTHETASE"/>
    <property type="match status" value="1"/>
</dbReference>
<dbReference type="InterPro" id="IPR027417">
    <property type="entry name" value="P-loop_NTPase"/>
</dbReference>
<comment type="caution">
    <text evidence="2">The sequence shown here is derived from an EMBL/GenBank/DDBJ whole genome shotgun (WGS) entry which is preliminary data.</text>
</comment>
<dbReference type="EMBL" id="JALLBG020000268">
    <property type="protein sequence ID" value="KAL3757325.1"/>
    <property type="molecule type" value="Genomic_DNA"/>
</dbReference>
<evidence type="ECO:0000313" key="3">
    <source>
        <dbReference type="Proteomes" id="UP001530293"/>
    </source>
</evidence>
<evidence type="ECO:0008006" key="4">
    <source>
        <dbReference type="Google" id="ProtNLM"/>
    </source>
</evidence>
<keyword evidence="1" id="KW-0315">Glutamine amidotransferase</keyword>
<accession>A0ABD3LZW5</accession>
<dbReference type="SUPFAM" id="SSF52540">
    <property type="entry name" value="P-loop containing nucleoside triphosphate hydrolases"/>
    <property type="match status" value="1"/>
</dbReference>
<dbReference type="CDD" id="cd03109">
    <property type="entry name" value="DTBS"/>
    <property type="match status" value="1"/>
</dbReference>
<organism evidence="2 3">
    <name type="scientific">Discostella pseudostelligera</name>
    <dbReference type="NCBI Taxonomy" id="259834"/>
    <lineage>
        <taxon>Eukaryota</taxon>
        <taxon>Sar</taxon>
        <taxon>Stramenopiles</taxon>
        <taxon>Ochrophyta</taxon>
        <taxon>Bacillariophyta</taxon>
        <taxon>Coscinodiscophyceae</taxon>
        <taxon>Thalassiosirophycidae</taxon>
        <taxon>Stephanodiscales</taxon>
        <taxon>Stephanodiscaceae</taxon>
        <taxon>Discostella</taxon>
    </lineage>
</organism>
<protein>
    <recommendedName>
        <fullName evidence="4">DRTGG domain-containing protein</fullName>
    </recommendedName>
</protein>
<dbReference type="Gene3D" id="3.40.50.300">
    <property type="entry name" value="P-loop containing nucleotide triphosphate hydrolases"/>
    <property type="match status" value="1"/>
</dbReference>
<dbReference type="SUPFAM" id="SSF75138">
    <property type="entry name" value="HprK N-terminal domain-like"/>
    <property type="match status" value="1"/>
</dbReference>
<dbReference type="PANTHER" id="PTHR21343:SF8">
    <property type="entry name" value="DRTGG DOMAIN-CONTAINING PROTEIN"/>
    <property type="match status" value="1"/>
</dbReference>